<dbReference type="InterPro" id="IPR041581">
    <property type="entry name" value="Glyoxalase_6"/>
</dbReference>
<sequence length="126" mass="13816">MTSRPRTTFTAVVLDAPDAGELAGFYRRFLGWEAAQEEPGWVKLVPPGGGTGLSFQSEPAYLRPVWPAGPREQQMMLHLDFEVDDLDTASAYAVAAGATLASQQPQDDVRVHFDPAGHPFCLWVRT</sequence>
<evidence type="ECO:0000259" key="1">
    <source>
        <dbReference type="PROSITE" id="PS51819"/>
    </source>
</evidence>
<dbReference type="Gene3D" id="3.10.180.10">
    <property type="entry name" value="2,3-Dihydroxybiphenyl 1,2-Dioxygenase, domain 1"/>
    <property type="match status" value="1"/>
</dbReference>
<dbReference type="InterPro" id="IPR029068">
    <property type="entry name" value="Glyas_Bleomycin-R_OHBP_Dase"/>
</dbReference>
<gene>
    <name evidence="2" type="ORF">J0695_36005</name>
</gene>
<reference evidence="2" key="1">
    <citation type="submission" date="2021-03" db="EMBL/GenBank/DDBJ databases">
        <title>Streptomyces poriferae sp. nov., a novel marine sponge-derived Actinobacteria species with anti-MRSA activity.</title>
        <authorList>
            <person name="Sandoval-Powers M."/>
            <person name="Kralova S."/>
            <person name="Nguyen G.-S."/>
            <person name="Fawwal D."/>
            <person name="Degnes K."/>
            <person name="Klinkenberg G."/>
            <person name="Sletta H."/>
            <person name="Wentzel A."/>
            <person name="Liles M.R."/>
        </authorList>
    </citation>
    <scope>NUCLEOTIDE SEQUENCE</scope>
    <source>
        <strain evidence="2">DSM 41794</strain>
    </source>
</reference>
<dbReference type="Proteomes" id="UP000664167">
    <property type="component" value="Unassembled WGS sequence"/>
</dbReference>
<evidence type="ECO:0000313" key="3">
    <source>
        <dbReference type="Proteomes" id="UP000664167"/>
    </source>
</evidence>
<feature type="domain" description="VOC" evidence="1">
    <location>
        <begin position="8"/>
        <end position="126"/>
    </location>
</feature>
<dbReference type="PANTHER" id="PTHR35908">
    <property type="entry name" value="HYPOTHETICAL FUSION PROTEIN"/>
    <property type="match status" value="1"/>
</dbReference>
<name>A0A939JM70_9ACTN</name>
<dbReference type="EMBL" id="JAFLRJ010000503">
    <property type="protein sequence ID" value="MBO0517130.1"/>
    <property type="molecule type" value="Genomic_DNA"/>
</dbReference>
<evidence type="ECO:0000313" key="2">
    <source>
        <dbReference type="EMBL" id="MBO0517130.1"/>
    </source>
</evidence>
<proteinExistence type="predicted"/>
<dbReference type="SUPFAM" id="SSF54593">
    <property type="entry name" value="Glyoxalase/Bleomycin resistance protein/Dihydroxybiphenyl dioxygenase"/>
    <property type="match status" value="1"/>
</dbReference>
<accession>A0A939JM70</accession>
<dbReference type="PROSITE" id="PS51819">
    <property type="entry name" value="VOC"/>
    <property type="match status" value="1"/>
</dbReference>
<organism evidence="2 3">
    <name type="scientific">Streptomyces beijiangensis</name>
    <dbReference type="NCBI Taxonomy" id="163361"/>
    <lineage>
        <taxon>Bacteria</taxon>
        <taxon>Bacillati</taxon>
        <taxon>Actinomycetota</taxon>
        <taxon>Actinomycetes</taxon>
        <taxon>Kitasatosporales</taxon>
        <taxon>Streptomycetaceae</taxon>
        <taxon>Streptomyces</taxon>
    </lineage>
</organism>
<dbReference type="PANTHER" id="PTHR35908:SF1">
    <property type="entry name" value="CONSERVED PROTEIN"/>
    <property type="match status" value="1"/>
</dbReference>
<keyword evidence="3" id="KW-1185">Reference proteome</keyword>
<dbReference type="InterPro" id="IPR037523">
    <property type="entry name" value="VOC_core"/>
</dbReference>
<dbReference type="AlphaFoldDB" id="A0A939JM70"/>
<comment type="caution">
    <text evidence="2">The sequence shown here is derived from an EMBL/GenBank/DDBJ whole genome shotgun (WGS) entry which is preliminary data.</text>
</comment>
<dbReference type="RefSeq" id="WP_206968986.1">
    <property type="nucleotide sequence ID" value="NZ_BAAAJJ010000002.1"/>
</dbReference>
<dbReference type="Pfam" id="PF18029">
    <property type="entry name" value="Glyoxalase_6"/>
    <property type="match status" value="1"/>
</dbReference>
<dbReference type="CDD" id="cd06587">
    <property type="entry name" value="VOC"/>
    <property type="match status" value="1"/>
</dbReference>
<protein>
    <submittedName>
        <fullName evidence="2">VOC family protein</fullName>
    </submittedName>
</protein>